<dbReference type="RefSeq" id="XP_065329385.1">
    <property type="nucleotide sequence ID" value="XM_065473313.1"/>
</dbReference>
<dbReference type="Pfam" id="PF00122">
    <property type="entry name" value="E1-E2_ATPase"/>
    <property type="match status" value="1"/>
</dbReference>
<keyword evidence="10 11" id="KW-0472">Membrane</keyword>
<dbReference type="SFLD" id="SFLDF00027">
    <property type="entry name" value="p-type_atpase"/>
    <property type="match status" value="1"/>
</dbReference>
<dbReference type="GO" id="GO:0016887">
    <property type="term" value="F:ATP hydrolysis activity"/>
    <property type="evidence" value="ECO:0007669"/>
    <property type="project" value="InterPro"/>
</dbReference>
<feature type="transmembrane region" description="Helical" evidence="11">
    <location>
        <begin position="1031"/>
        <end position="1050"/>
    </location>
</feature>
<dbReference type="InterPro" id="IPR059000">
    <property type="entry name" value="ATPase_P-type_domA"/>
</dbReference>
<feature type="domain" description="P5B-type ATPase N-terminal" evidence="13">
    <location>
        <begin position="15"/>
        <end position="82"/>
    </location>
</feature>
<comment type="similarity">
    <text evidence="2 11">Belongs to the cation transport ATPase (P-type) (TC 3.A.3) family. Type V subfamily.</text>
</comment>
<dbReference type="PANTHER" id="PTHR45630">
    <property type="entry name" value="CATION-TRANSPORTING ATPASE-RELATED"/>
    <property type="match status" value="1"/>
</dbReference>
<dbReference type="SUPFAM" id="SSF81665">
    <property type="entry name" value="Calcium ATPase, transmembrane domain M"/>
    <property type="match status" value="1"/>
</dbReference>
<feature type="transmembrane region" description="Helical" evidence="11">
    <location>
        <begin position="391"/>
        <end position="412"/>
    </location>
</feature>
<dbReference type="Pfam" id="PF12409">
    <property type="entry name" value="P5-ATPase"/>
    <property type="match status" value="1"/>
</dbReference>
<dbReference type="Gene3D" id="3.40.50.1000">
    <property type="entry name" value="HAD superfamily/HAD-like"/>
    <property type="match status" value="1"/>
</dbReference>
<keyword evidence="7 11" id="KW-0460">Magnesium</keyword>
<dbReference type="PRINTS" id="PR00119">
    <property type="entry name" value="CATATPASE"/>
</dbReference>
<gene>
    <name evidence="14" type="ORF">VNE69_04068</name>
</gene>
<evidence type="ECO:0000256" key="11">
    <source>
        <dbReference type="RuleBase" id="RU362082"/>
    </source>
</evidence>
<feature type="transmembrane region" description="Helical" evidence="11">
    <location>
        <begin position="1070"/>
        <end position="1090"/>
    </location>
</feature>
<dbReference type="InterPro" id="IPR023298">
    <property type="entry name" value="ATPase_P-typ_TM_dom_sf"/>
</dbReference>
<keyword evidence="8 11" id="KW-1278">Translocase</keyword>
<evidence type="ECO:0000313" key="14">
    <source>
        <dbReference type="EMBL" id="WUR03240.1"/>
    </source>
</evidence>
<dbReference type="GO" id="GO:0046872">
    <property type="term" value="F:metal ion binding"/>
    <property type="evidence" value="ECO:0007669"/>
    <property type="project" value="UniProtKB-UniRule"/>
</dbReference>
<evidence type="ECO:0000256" key="10">
    <source>
        <dbReference type="ARBA" id="ARBA00023136"/>
    </source>
</evidence>
<evidence type="ECO:0000256" key="1">
    <source>
        <dbReference type="ARBA" id="ARBA00004141"/>
    </source>
</evidence>
<dbReference type="GO" id="GO:0019829">
    <property type="term" value="F:ATPase-coupled monoatomic cation transmembrane transporter activity"/>
    <property type="evidence" value="ECO:0007669"/>
    <property type="project" value="UniProtKB-UniRule"/>
</dbReference>
<dbReference type="PROSITE" id="PS00154">
    <property type="entry name" value="ATPASE_E1_E2"/>
    <property type="match status" value="1"/>
</dbReference>
<proteinExistence type="inferred from homology"/>
<evidence type="ECO:0000256" key="4">
    <source>
        <dbReference type="ARBA" id="ARBA00022723"/>
    </source>
</evidence>
<feature type="transmembrane region" description="Helical" evidence="11">
    <location>
        <begin position="27"/>
        <end position="46"/>
    </location>
</feature>
<dbReference type="InterPro" id="IPR018303">
    <property type="entry name" value="ATPase_P-typ_P_site"/>
</dbReference>
<dbReference type="GO" id="GO:0016020">
    <property type="term" value="C:membrane"/>
    <property type="evidence" value="ECO:0007669"/>
    <property type="project" value="UniProtKB-SubCell"/>
</dbReference>
<dbReference type="Proteomes" id="UP001334084">
    <property type="component" value="Chromosome 4"/>
</dbReference>
<name>A0AAX4JB84_9MICR</name>
<dbReference type="NCBIfam" id="TIGR01494">
    <property type="entry name" value="ATPase_P-type"/>
    <property type="match status" value="2"/>
</dbReference>
<dbReference type="GO" id="GO:0005524">
    <property type="term" value="F:ATP binding"/>
    <property type="evidence" value="ECO:0007669"/>
    <property type="project" value="UniProtKB-UniRule"/>
</dbReference>
<dbReference type="InterPro" id="IPR023214">
    <property type="entry name" value="HAD_sf"/>
</dbReference>
<evidence type="ECO:0000256" key="2">
    <source>
        <dbReference type="ARBA" id="ARBA00006000"/>
    </source>
</evidence>
<dbReference type="GO" id="GO:0140358">
    <property type="term" value="F:P-type transmembrane transporter activity"/>
    <property type="evidence" value="ECO:0007669"/>
    <property type="project" value="InterPro"/>
</dbReference>
<evidence type="ECO:0000256" key="7">
    <source>
        <dbReference type="ARBA" id="ARBA00022842"/>
    </source>
</evidence>
<sequence length="1095" mass="126146">MKISQNNEALLDYLDIQGRKITWIGKIYKFLCVITLGILHIICGIFPNIKIFLISKECKLKYSDCVLIFNKYKKVDFRYLKYYNIPKNTDLQKYRSLLNYIKDYKVKVLDTEYGRFIYNHKQDRFVISKFFFNEKTKLQNIFDNKIKQTDEEENIEIFCKDILYGKNHYNLRLNSYLDIFIENTCNLTVFINIFCTILYIKIDYKIYAFIVSLIFFYGHFQQIYTEINIKKNLENSQNSKYVMTFRNKKFTSVNTSDLYPGDLICINPCKELFCDAVLLKGDVITDESFLTGESVPICKSSSQRSVIYSGTSILRSINVPNNSEDTNSESLQRVLNLLSLNTPSNLADFALGVVVGTGFNTLRGKIMKDIINPKPVHIDFLIAAYESIKHLAVASFLGSCLLFYYLKIHLLWDTSQCWTYALDLFFSLASPTLYASLNIGMQISNINLKRENISCLNLERIYLGGNVEVAIFDKTGTLTSDGMELILIDNCVKIMKNIKEVDEITRIGLSACHSVYELEGKYSGDTLDLEMLIFSESKLKYDNNNVRKIYIGIDNEIQGPFLKEFDNENEVLFYKDKVGDDEIIDYKIDNDKNMKEEKGVEETLFNKEITILETEDFTSESRMMSVIVFDGKKKIYFCKGSPDKIGSMIKNKPEFYDDNVRDHSLNGYRVLAMAYKDLSNNEDLKFLCFIVFSNKLKPESCHVIKDLRSAEILTNVCTGDNILTAISVSRECGIIDENTTVIFPVIDDKCKTIYDVEWVCFGDGDIYFDKAKLEVYKNNYKEFSDDFVVACEGATYEFFYKTHYKNFILEKGRVFARFSPAQKKSLVEDYRNLNKNVLFCGDGANDSGAIATADVGIALAQNEASLASSFCAANIDAVPLLIKECRNAYATSLGRYKFVVITNFLVYFNLLFLVIRNKFFTDFQSLYLDIILIFSISYYLTNFKRSKSLSVKKPNGSYSQLSLIRNLIHTSPMILSNLLINLLENSYQTLKKSSKSGTYIFFINSFQNIFIGLMVSDCAPFREGILANRKFLFVSCLLGFFNFLLLTMSFMCPKMLQEYLEFEKNNIYDFIIITSIIILNGLFCLSVYTFNKLKK</sequence>
<dbReference type="InterPro" id="IPR044492">
    <property type="entry name" value="P_typ_ATPase_HD_dom"/>
</dbReference>
<feature type="transmembrane region" description="Helical" evidence="11">
    <location>
        <begin position="926"/>
        <end position="943"/>
    </location>
</feature>
<dbReference type="Gene3D" id="2.70.150.10">
    <property type="entry name" value="Calcium-transporting ATPase, cytoplasmic transduction domain A"/>
    <property type="match status" value="1"/>
</dbReference>
<dbReference type="InterPro" id="IPR008250">
    <property type="entry name" value="ATPase_P-typ_transduc_dom_A_sf"/>
</dbReference>
<evidence type="ECO:0000256" key="6">
    <source>
        <dbReference type="ARBA" id="ARBA00022840"/>
    </source>
</evidence>
<dbReference type="Gene3D" id="3.40.1110.10">
    <property type="entry name" value="Calcium-transporting ATPase, cytoplasmic domain N"/>
    <property type="match status" value="1"/>
</dbReference>
<dbReference type="EC" id="7.2.2.-" evidence="11"/>
<reference evidence="14" key="1">
    <citation type="journal article" date="2024" name="BMC Genomics">
        <title>Functional annotation of a divergent genome using sequence and structure-based similarity.</title>
        <authorList>
            <person name="Svedberg D."/>
            <person name="Winiger R.R."/>
            <person name="Berg A."/>
            <person name="Sharma H."/>
            <person name="Tellgren-Roth C."/>
            <person name="Debrunner-Vossbrinck B.A."/>
            <person name="Vossbrinck C.R."/>
            <person name="Barandun J."/>
        </authorList>
    </citation>
    <scope>NUCLEOTIDE SEQUENCE</scope>
    <source>
        <strain evidence="14">Illinois isolate</strain>
    </source>
</reference>
<evidence type="ECO:0000259" key="12">
    <source>
        <dbReference type="Pfam" id="PF00122"/>
    </source>
</evidence>
<feature type="transmembrane region" description="Helical" evidence="11">
    <location>
        <begin position="896"/>
        <end position="914"/>
    </location>
</feature>
<dbReference type="KEGG" id="vnx:VNE69_04068"/>
<dbReference type="InterPro" id="IPR047819">
    <property type="entry name" value="P5A-ATPase_N"/>
</dbReference>
<dbReference type="SFLD" id="SFLDG00002">
    <property type="entry name" value="C1.7:_P-type_atpase_like"/>
    <property type="match status" value="1"/>
</dbReference>
<dbReference type="InterPro" id="IPR001757">
    <property type="entry name" value="P_typ_ATPase"/>
</dbReference>
<feature type="domain" description="P-type ATPase A" evidence="12">
    <location>
        <begin position="240"/>
        <end position="316"/>
    </location>
</feature>
<comment type="catalytic activity">
    <reaction evidence="11">
        <text>ATP + H2O = ADP + phosphate + H(+)</text>
        <dbReference type="Rhea" id="RHEA:13065"/>
        <dbReference type="ChEBI" id="CHEBI:15377"/>
        <dbReference type="ChEBI" id="CHEBI:15378"/>
        <dbReference type="ChEBI" id="CHEBI:30616"/>
        <dbReference type="ChEBI" id="CHEBI:43474"/>
        <dbReference type="ChEBI" id="CHEBI:456216"/>
    </reaction>
</comment>
<dbReference type="InterPro" id="IPR036412">
    <property type="entry name" value="HAD-like_sf"/>
</dbReference>
<organism evidence="14 15">
    <name type="scientific">Vairimorpha necatrix</name>
    <dbReference type="NCBI Taxonomy" id="6039"/>
    <lineage>
        <taxon>Eukaryota</taxon>
        <taxon>Fungi</taxon>
        <taxon>Fungi incertae sedis</taxon>
        <taxon>Microsporidia</taxon>
        <taxon>Nosematidae</taxon>
        <taxon>Vairimorpha</taxon>
    </lineage>
</organism>
<evidence type="ECO:0000259" key="13">
    <source>
        <dbReference type="Pfam" id="PF12409"/>
    </source>
</evidence>
<protein>
    <recommendedName>
        <fullName evidence="11">Cation-transporting ATPase</fullName>
        <ecNumber evidence="11">7.2.2.-</ecNumber>
    </recommendedName>
</protein>
<keyword evidence="3 11" id="KW-0812">Transmembrane</keyword>
<keyword evidence="9 11" id="KW-1133">Transmembrane helix</keyword>
<dbReference type="EMBL" id="CP142729">
    <property type="protein sequence ID" value="WUR03240.1"/>
    <property type="molecule type" value="Genomic_DNA"/>
</dbReference>
<accession>A0AAX4JB84</accession>
<evidence type="ECO:0000256" key="8">
    <source>
        <dbReference type="ARBA" id="ARBA00022967"/>
    </source>
</evidence>
<evidence type="ECO:0000256" key="3">
    <source>
        <dbReference type="ARBA" id="ARBA00022692"/>
    </source>
</evidence>
<dbReference type="SUPFAM" id="SSF81653">
    <property type="entry name" value="Calcium ATPase, transduction domain A"/>
    <property type="match status" value="1"/>
</dbReference>
<evidence type="ECO:0000313" key="15">
    <source>
        <dbReference type="Proteomes" id="UP001334084"/>
    </source>
</evidence>
<dbReference type="InterPro" id="IPR023299">
    <property type="entry name" value="ATPase_P-typ_cyto_dom_N"/>
</dbReference>
<dbReference type="SUPFAM" id="SSF56784">
    <property type="entry name" value="HAD-like"/>
    <property type="match status" value="1"/>
</dbReference>
<evidence type="ECO:0000256" key="5">
    <source>
        <dbReference type="ARBA" id="ARBA00022741"/>
    </source>
</evidence>
<keyword evidence="15" id="KW-1185">Reference proteome</keyword>
<dbReference type="SFLD" id="SFLDS00003">
    <property type="entry name" value="Haloacid_Dehalogenase"/>
    <property type="match status" value="1"/>
</dbReference>
<dbReference type="InterPro" id="IPR006544">
    <property type="entry name" value="P-type_TPase_V"/>
</dbReference>
<comment type="caution">
    <text evidence="11">Lacks conserved residue(s) required for the propagation of feature annotation.</text>
</comment>
<dbReference type="SUPFAM" id="SSF81660">
    <property type="entry name" value="Metal cation-transporting ATPase, ATP-binding domain N"/>
    <property type="match status" value="1"/>
</dbReference>
<keyword evidence="5 11" id="KW-0547">Nucleotide-binding</keyword>
<keyword evidence="6 11" id="KW-0067">ATP-binding</keyword>
<comment type="subcellular location">
    <subcellularLocation>
        <location evidence="1 11">Membrane</location>
        <topology evidence="1 11">Multi-pass membrane protein</topology>
    </subcellularLocation>
</comment>
<dbReference type="GeneID" id="90541058"/>
<dbReference type="AlphaFoldDB" id="A0AAX4JB84"/>
<evidence type="ECO:0000256" key="9">
    <source>
        <dbReference type="ARBA" id="ARBA00022989"/>
    </source>
</evidence>
<keyword evidence="4 11" id="KW-0479">Metal-binding</keyword>